<comment type="caution">
    <text evidence="2">The sequence shown here is derived from an EMBL/GenBank/DDBJ whole genome shotgun (WGS) entry which is preliminary data.</text>
</comment>
<dbReference type="EMBL" id="PEUH01000004">
    <property type="protein sequence ID" value="PIV31996.1"/>
    <property type="molecule type" value="Genomic_DNA"/>
</dbReference>
<evidence type="ECO:0000256" key="1">
    <source>
        <dbReference type="SAM" id="Phobius"/>
    </source>
</evidence>
<dbReference type="AlphaFoldDB" id="A0A2M7CR07"/>
<dbReference type="Proteomes" id="UP000230595">
    <property type="component" value="Unassembled WGS sequence"/>
</dbReference>
<evidence type="ECO:0000313" key="2">
    <source>
        <dbReference type="EMBL" id="PIV31996.1"/>
    </source>
</evidence>
<name>A0A2M7CR07_9BACT</name>
<accession>A0A2M7CR07</accession>
<feature type="transmembrane region" description="Helical" evidence="1">
    <location>
        <begin position="81"/>
        <end position="101"/>
    </location>
</feature>
<keyword evidence="1" id="KW-1133">Transmembrane helix</keyword>
<organism evidence="2 3">
    <name type="scientific">Candidatus Wolfebacteria bacterium CG02_land_8_20_14_3_00_37_12</name>
    <dbReference type="NCBI Taxonomy" id="1975066"/>
    <lineage>
        <taxon>Bacteria</taxon>
        <taxon>Candidatus Wolfeibacteriota</taxon>
    </lineage>
</organism>
<gene>
    <name evidence="2" type="ORF">COS33_00170</name>
</gene>
<feature type="transmembrane region" description="Helical" evidence="1">
    <location>
        <begin position="42"/>
        <end position="60"/>
    </location>
</feature>
<protein>
    <submittedName>
        <fullName evidence="2">Uncharacterized protein</fullName>
    </submittedName>
</protein>
<evidence type="ECO:0000313" key="3">
    <source>
        <dbReference type="Proteomes" id="UP000230595"/>
    </source>
</evidence>
<reference evidence="3" key="1">
    <citation type="submission" date="2017-09" db="EMBL/GenBank/DDBJ databases">
        <title>Depth-based differentiation of microbial function through sediment-hosted aquifers and enrichment of novel symbionts in the deep terrestrial subsurface.</title>
        <authorList>
            <person name="Probst A.J."/>
            <person name="Ladd B."/>
            <person name="Jarett J.K."/>
            <person name="Geller-Mcgrath D.E."/>
            <person name="Sieber C.M.K."/>
            <person name="Emerson J.B."/>
            <person name="Anantharaman K."/>
            <person name="Thomas B.C."/>
            <person name="Malmstrom R."/>
            <person name="Stieglmeier M."/>
            <person name="Klingl A."/>
            <person name="Woyke T."/>
            <person name="Ryan C.M."/>
            <person name="Banfield J.F."/>
        </authorList>
    </citation>
    <scope>NUCLEOTIDE SEQUENCE [LARGE SCALE GENOMIC DNA]</scope>
</reference>
<sequence length="102" mass="11287">MKALAIFVGFIGATILMAVSSIFNGYALSVLWGWFMVPTFSLPQLSVAPAIGLAMIVDYLTKQFEKSKKDESFGKSILKDIIIAILKPSFALFFGYIVHLFM</sequence>
<proteinExistence type="predicted"/>
<keyword evidence="1" id="KW-0472">Membrane</keyword>
<keyword evidence="1" id="KW-0812">Transmembrane</keyword>